<feature type="compositionally biased region" description="Basic and acidic residues" evidence="1">
    <location>
        <begin position="658"/>
        <end position="672"/>
    </location>
</feature>
<accession>A0A1I1UA86</accession>
<dbReference type="GO" id="GO:0016887">
    <property type="term" value="F:ATP hydrolysis activity"/>
    <property type="evidence" value="ECO:0007669"/>
    <property type="project" value="InterPro"/>
</dbReference>
<feature type="domain" description="Phage terminase large subunit GpA ATPase" evidence="2">
    <location>
        <begin position="43"/>
        <end position="304"/>
    </location>
</feature>
<evidence type="ECO:0000313" key="4">
    <source>
        <dbReference type="EMBL" id="SFD67679.1"/>
    </source>
</evidence>
<keyword evidence="5" id="KW-1185">Reference proteome</keyword>
<dbReference type="InterPro" id="IPR008866">
    <property type="entry name" value="Phage_lambda_GpA-like"/>
</dbReference>
<name>A0A1I1UA86_9GAMM</name>
<dbReference type="PANTHER" id="PTHR34413:SF2">
    <property type="entry name" value="PROPHAGE TAIL FIBER ASSEMBLY PROTEIN HOMOLOG TFAE-RELATED"/>
    <property type="match status" value="1"/>
</dbReference>
<dbReference type="GO" id="GO:0004519">
    <property type="term" value="F:endonuclease activity"/>
    <property type="evidence" value="ECO:0007669"/>
    <property type="project" value="InterPro"/>
</dbReference>
<dbReference type="InterPro" id="IPR051220">
    <property type="entry name" value="TFA_Chaperone"/>
</dbReference>
<feature type="compositionally biased region" description="Basic residues" evidence="1">
    <location>
        <begin position="673"/>
        <end position="686"/>
    </location>
</feature>
<evidence type="ECO:0000313" key="5">
    <source>
        <dbReference type="Proteomes" id="UP000198611"/>
    </source>
</evidence>
<reference evidence="4 5" key="1">
    <citation type="submission" date="2016-10" db="EMBL/GenBank/DDBJ databases">
        <authorList>
            <person name="de Groot N.N."/>
        </authorList>
    </citation>
    <scope>NUCLEOTIDE SEQUENCE [LARGE SCALE GENOMIC DNA]</scope>
    <source>
        <strain evidence="4 5">HL3</strain>
    </source>
</reference>
<dbReference type="OrthoDB" id="5181253at2"/>
<feature type="domain" description="Terminase large subunit GpA endonuclease" evidence="3">
    <location>
        <begin position="327"/>
        <end position="642"/>
    </location>
</feature>
<dbReference type="GO" id="GO:0005524">
    <property type="term" value="F:ATP binding"/>
    <property type="evidence" value="ECO:0007669"/>
    <property type="project" value="InterPro"/>
</dbReference>
<dbReference type="Proteomes" id="UP000198611">
    <property type="component" value="Unassembled WGS sequence"/>
</dbReference>
<dbReference type="InterPro" id="IPR046453">
    <property type="entry name" value="GpA_ATPase"/>
</dbReference>
<feature type="region of interest" description="Disordered" evidence="1">
    <location>
        <begin position="533"/>
        <end position="562"/>
    </location>
</feature>
<feature type="region of interest" description="Disordered" evidence="1">
    <location>
        <begin position="201"/>
        <end position="231"/>
    </location>
</feature>
<dbReference type="Pfam" id="PF05876">
    <property type="entry name" value="GpA_ATPase"/>
    <property type="match status" value="1"/>
</dbReference>
<sequence>MSSYGSAAAVLRDTAEILRPPRRLTVPEAAEQYVYLDVPGGYSGWWSNELPHYMMEPAECLTAREYEAVIFVGPAQSGKTQMLVDNWVAHTATCDPADQMVVQTAQDTARDFSRRRIDRLITHSPDLRDKALPGHADNTYDKTWRNGAILSIGWPSKNQLAGRAIGRMALTDYDRMPEDVGGEGSPFELAKKRTTTFLSRGMTMAESSPSRPVLDPRWRPSTPHEAPPSRGILGLYNTGDRRMLYGRCPECGEYFAPAPGPEAVWIPDEGTIDDRAQGAGLICTECGAVIGQERERDFKRSARWLREGQHITPAGEVYGEPRTNRRASFWMAGWFAAFASWEGIVYAYLTAEDTYQRTGDEEALKNAHNVDMAAPYIPRAQLAERGGSEWLEERREPLERYVVPDEAAFVTAAVDVQGGEIPRFIVEVYAHGAGHEQWPIDRREIRQSDRQGPDGDPAPIDPAGHPEDWDVLTREVVEATYRTSDPETEIRPRLVAVDSGGEAGVTERAYDWWRRLRRAGQQNRVVLVKGASQRTAPRLRKSYPDSTGRKDRGAGSRGDVPVWSLNTDQLKDAVWSSLQRPEPGPGYLHIPEWLGGWWLDELLAERRTEKGWQQVRKRNEALDLSVYNRAAAIILGAEKVDWSNPPPWANRDTSPDVVSRDRRRQDQAEQQRPRHPRGRRTRMRMR</sequence>
<dbReference type="HAMAP" id="MF_04144">
    <property type="entry name" value="TERL_LAMBDA"/>
    <property type="match status" value="1"/>
</dbReference>
<proteinExistence type="inferred from homology"/>
<evidence type="ECO:0000259" key="3">
    <source>
        <dbReference type="Pfam" id="PF20454"/>
    </source>
</evidence>
<feature type="region of interest" description="Disordered" evidence="1">
    <location>
        <begin position="641"/>
        <end position="686"/>
    </location>
</feature>
<evidence type="ECO:0000259" key="2">
    <source>
        <dbReference type="Pfam" id="PF05876"/>
    </source>
</evidence>
<dbReference type="EMBL" id="FOMJ01000007">
    <property type="protein sequence ID" value="SFD67679.1"/>
    <property type="molecule type" value="Genomic_DNA"/>
</dbReference>
<dbReference type="InterPro" id="IPR046454">
    <property type="entry name" value="GpA_endonuclease"/>
</dbReference>
<dbReference type="Pfam" id="PF20454">
    <property type="entry name" value="GpA_nuclease"/>
    <property type="match status" value="1"/>
</dbReference>
<feature type="compositionally biased region" description="Low complexity" evidence="1">
    <location>
        <begin position="454"/>
        <end position="463"/>
    </location>
</feature>
<dbReference type="AlphaFoldDB" id="A0A1I1UA86"/>
<evidence type="ECO:0000256" key="1">
    <source>
        <dbReference type="SAM" id="MobiDB-lite"/>
    </source>
</evidence>
<dbReference type="STRING" id="1123397.SAMN05660831_02084"/>
<feature type="region of interest" description="Disordered" evidence="1">
    <location>
        <begin position="447"/>
        <end position="469"/>
    </location>
</feature>
<dbReference type="PANTHER" id="PTHR34413">
    <property type="entry name" value="PROPHAGE TAIL FIBER ASSEMBLY PROTEIN HOMOLOG TFAE-RELATED-RELATED"/>
    <property type="match status" value="1"/>
</dbReference>
<organism evidence="4 5">
    <name type="scientific">Thiohalospira halophila DSM 15071</name>
    <dbReference type="NCBI Taxonomy" id="1123397"/>
    <lineage>
        <taxon>Bacteria</taxon>
        <taxon>Pseudomonadati</taxon>
        <taxon>Pseudomonadota</taxon>
        <taxon>Gammaproteobacteria</taxon>
        <taxon>Thiohalospirales</taxon>
        <taxon>Thiohalospiraceae</taxon>
        <taxon>Thiohalospira</taxon>
    </lineage>
</organism>
<gene>
    <name evidence="4" type="ORF">SAMN05660831_02084</name>
</gene>
<protein>
    <submittedName>
        <fullName evidence="4">Phage terminase, large subunit GpA</fullName>
    </submittedName>
</protein>
<dbReference type="RefSeq" id="WP_159433068.1">
    <property type="nucleotide sequence ID" value="NZ_FOMJ01000007.1"/>
</dbReference>